<name>A0A9W6IAF6_9ACTN</name>
<organism evidence="2 3">
    <name type="scientific">Streptosporangium carneum</name>
    <dbReference type="NCBI Taxonomy" id="47481"/>
    <lineage>
        <taxon>Bacteria</taxon>
        <taxon>Bacillati</taxon>
        <taxon>Actinomycetota</taxon>
        <taxon>Actinomycetes</taxon>
        <taxon>Streptosporangiales</taxon>
        <taxon>Streptosporangiaceae</taxon>
        <taxon>Streptosporangium</taxon>
    </lineage>
</organism>
<dbReference type="EMBL" id="BSEV01000027">
    <property type="protein sequence ID" value="GLK13969.1"/>
    <property type="molecule type" value="Genomic_DNA"/>
</dbReference>
<protein>
    <submittedName>
        <fullName evidence="2">Uncharacterized protein</fullName>
    </submittedName>
</protein>
<comment type="caution">
    <text evidence="2">The sequence shown here is derived from an EMBL/GenBank/DDBJ whole genome shotgun (WGS) entry which is preliminary data.</text>
</comment>
<dbReference type="Proteomes" id="UP001143474">
    <property type="component" value="Unassembled WGS sequence"/>
</dbReference>
<accession>A0A9W6IAF6</accession>
<reference evidence="2" key="2">
    <citation type="submission" date="2023-01" db="EMBL/GenBank/DDBJ databases">
        <authorList>
            <person name="Sun Q."/>
            <person name="Evtushenko L."/>
        </authorList>
    </citation>
    <scope>NUCLEOTIDE SEQUENCE</scope>
    <source>
        <strain evidence="2">VKM Ac-2007</strain>
    </source>
</reference>
<sequence>MAAAEPGLRALSAPVHGGWPQGVIRLPEVTGAVRAPHARPGPGAGTRRDVPSSSGRPLTLRARRRPGPGPVIPLKDRGAGS</sequence>
<evidence type="ECO:0000256" key="1">
    <source>
        <dbReference type="SAM" id="MobiDB-lite"/>
    </source>
</evidence>
<reference evidence="2" key="1">
    <citation type="journal article" date="2014" name="Int. J. Syst. Evol. Microbiol.">
        <title>Complete genome sequence of Corynebacterium casei LMG S-19264T (=DSM 44701T), isolated from a smear-ripened cheese.</title>
        <authorList>
            <consortium name="US DOE Joint Genome Institute (JGI-PGF)"/>
            <person name="Walter F."/>
            <person name="Albersmeier A."/>
            <person name="Kalinowski J."/>
            <person name="Ruckert C."/>
        </authorList>
    </citation>
    <scope>NUCLEOTIDE SEQUENCE</scope>
    <source>
        <strain evidence="2">VKM Ac-2007</strain>
    </source>
</reference>
<proteinExistence type="predicted"/>
<keyword evidence="3" id="KW-1185">Reference proteome</keyword>
<gene>
    <name evidence="2" type="ORF">GCM10017600_73810</name>
</gene>
<feature type="region of interest" description="Disordered" evidence="1">
    <location>
        <begin position="1"/>
        <end position="81"/>
    </location>
</feature>
<evidence type="ECO:0000313" key="3">
    <source>
        <dbReference type="Proteomes" id="UP001143474"/>
    </source>
</evidence>
<dbReference type="AlphaFoldDB" id="A0A9W6IAF6"/>
<evidence type="ECO:0000313" key="2">
    <source>
        <dbReference type="EMBL" id="GLK13969.1"/>
    </source>
</evidence>